<organism evidence="1 2">
    <name type="scientific">Ambispora gerdemannii</name>
    <dbReference type="NCBI Taxonomy" id="144530"/>
    <lineage>
        <taxon>Eukaryota</taxon>
        <taxon>Fungi</taxon>
        <taxon>Fungi incertae sedis</taxon>
        <taxon>Mucoromycota</taxon>
        <taxon>Glomeromycotina</taxon>
        <taxon>Glomeromycetes</taxon>
        <taxon>Archaeosporales</taxon>
        <taxon>Ambisporaceae</taxon>
        <taxon>Ambispora</taxon>
    </lineage>
</organism>
<keyword evidence="2" id="KW-1185">Reference proteome</keyword>
<evidence type="ECO:0000313" key="1">
    <source>
        <dbReference type="EMBL" id="CAG8655725.1"/>
    </source>
</evidence>
<comment type="caution">
    <text evidence="1">The sequence shown here is derived from an EMBL/GenBank/DDBJ whole genome shotgun (WGS) entry which is preliminary data.</text>
</comment>
<dbReference type="AlphaFoldDB" id="A0A9N9H5U9"/>
<evidence type="ECO:0000313" key="2">
    <source>
        <dbReference type="Proteomes" id="UP000789831"/>
    </source>
</evidence>
<dbReference type="EMBL" id="CAJVPL010005208">
    <property type="protein sequence ID" value="CAG8655725.1"/>
    <property type="molecule type" value="Genomic_DNA"/>
</dbReference>
<accession>A0A9N9H5U9</accession>
<feature type="non-terminal residue" evidence="1">
    <location>
        <position position="92"/>
    </location>
</feature>
<sequence length="92" mass="10174">LKFSNSAPLVQKINSQLRPTPPNSSDQALLVITTAPALLDLGRFRLTTPASFLTLSSKKSQPGYSGTRCCRKKSFNHCSEGILVRDKARVWR</sequence>
<dbReference type="Proteomes" id="UP000789831">
    <property type="component" value="Unassembled WGS sequence"/>
</dbReference>
<reference evidence="1" key="1">
    <citation type="submission" date="2021-06" db="EMBL/GenBank/DDBJ databases">
        <authorList>
            <person name="Kallberg Y."/>
            <person name="Tangrot J."/>
            <person name="Rosling A."/>
        </authorList>
    </citation>
    <scope>NUCLEOTIDE SEQUENCE</scope>
    <source>
        <strain evidence="1">MT106</strain>
    </source>
</reference>
<proteinExistence type="predicted"/>
<name>A0A9N9H5U9_9GLOM</name>
<protein>
    <submittedName>
        <fullName evidence="1">8190_t:CDS:1</fullName>
    </submittedName>
</protein>
<gene>
    <name evidence="1" type="ORF">AGERDE_LOCUS11591</name>
</gene>